<sequence>MIHIGRRARNQGHRTISESVLCRAAFDVRSLAATHRRLFRSWYAESPGWM</sequence>
<protein>
    <submittedName>
        <fullName evidence="2">Uncharacterized protein</fullName>
    </submittedName>
</protein>
<proteinExistence type="predicted"/>
<dbReference type="EMBL" id="KY774314">
    <property type="protein sequence ID" value="ART31102.1"/>
    <property type="molecule type" value="Genomic_DNA"/>
</dbReference>
<keyword evidence="2" id="KW-0496">Mitochondrion</keyword>
<evidence type="ECO:0000313" key="1">
    <source>
        <dbReference type="EMBL" id="ART31102.1"/>
    </source>
</evidence>
<evidence type="ECO:0000313" key="2">
    <source>
        <dbReference type="EMBL" id="ART32009.1"/>
    </source>
</evidence>
<dbReference type="EMBL" id="KY774314">
    <property type="protein sequence ID" value="ART32009.1"/>
    <property type="molecule type" value="Genomic_DNA"/>
</dbReference>
<name>A0A1Y0B3V5_9LAMI</name>
<organism evidence="2">
    <name type="scientific">Utricularia reniformis</name>
    <dbReference type="NCBI Taxonomy" id="192314"/>
    <lineage>
        <taxon>Eukaryota</taxon>
        <taxon>Viridiplantae</taxon>
        <taxon>Streptophyta</taxon>
        <taxon>Embryophyta</taxon>
        <taxon>Tracheophyta</taxon>
        <taxon>Spermatophyta</taxon>
        <taxon>Magnoliopsida</taxon>
        <taxon>eudicotyledons</taxon>
        <taxon>Gunneridae</taxon>
        <taxon>Pentapetalae</taxon>
        <taxon>asterids</taxon>
        <taxon>lamiids</taxon>
        <taxon>Lamiales</taxon>
        <taxon>Lentibulariaceae</taxon>
        <taxon>Utricularia</taxon>
    </lineage>
</organism>
<geneLocation type="mitochondrion" evidence="2"/>
<gene>
    <name evidence="1" type="ORF">AEK19_MT0870</name>
    <name evidence="2" type="ORF">AEK19_MT1839</name>
</gene>
<reference evidence="2" key="1">
    <citation type="submission" date="2017-03" db="EMBL/GenBank/DDBJ databases">
        <title>The mitochondrial genome of the carnivorous plant Utricularia reniformis (Lentibulariaceae): structure, comparative analysis and evolutionary landmarks.</title>
        <authorList>
            <person name="Silva S.R."/>
            <person name="Alvarenga D.O."/>
            <person name="Michael T.P."/>
            <person name="Miranda V.F.O."/>
            <person name="Varani A.M."/>
        </authorList>
    </citation>
    <scope>NUCLEOTIDE SEQUENCE</scope>
</reference>
<accession>A0A1Y0B3V5</accession>
<dbReference type="AlphaFoldDB" id="A0A1Y0B3V5"/>